<dbReference type="SMART" id="SM00220">
    <property type="entry name" value="S_TKc"/>
    <property type="match status" value="1"/>
</dbReference>
<dbReference type="EC" id="2.7.11.1" evidence="1"/>
<evidence type="ECO:0000256" key="2">
    <source>
        <dbReference type="ARBA" id="ARBA00022527"/>
    </source>
</evidence>
<feature type="compositionally biased region" description="Low complexity" evidence="10">
    <location>
        <begin position="33"/>
        <end position="58"/>
    </location>
</feature>
<dbReference type="OMA" id="EFYVFEE"/>
<keyword evidence="2" id="KW-0723">Serine/threonine-protein kinase</keyword>
<evidence type="ECO:0000256" key="8">
    <source>
        <dbReference type="ARBA" id="ARBA00047899"/>
    </source>
</evidence>
<dbReference type="GeneID" id="11497833"/>
<protein>
    <recommendedName>
        <fullName evidence="1">non-specific serine/threonine protein kinase</fullName>
        <ecNumber evidence="1">2.7.11.1</ecNumber>
    </recommendedName>
</protein>
<dbReference type="PROSITE" id="PS50011">
    <property type="entry name" value="PROTEIN_KINASE_DOM"/>
    <property type="match status" value="1"/>
</dbReference>
<dbReference type="Pfam" id="PF00069">
    <property type="entry name" value="Pkinase"/>
    <property type="match status" value="1"/>
</dbReference>
<dbReference type="GO" id="GO:0005524">
    <property type="term" value="F:ATP binding"/>
    <property type="evidence" value="ECO:0007669"/>
    <property type="project" value="UniProtKB-KW"/>
</dbReference>
<dbReference type="KEGG" id="ndi:NDAI_0B00220"/>
<dbReference type="EMBL" id="HE580268">
    <property type="protein sequence ID" value="CCD23056.1"/>
    <property type="molecule type" value="Genomic_DNA"/>
</dbReference>
<evidence type="ECO:0000256" key="10">
    <source>
        <dbReference type="SAM" id="MobiDB-lite"/>
    </source>
</evidence>
<keyword evidence="3" id="KW-0808">Transferase</keyword>
<feature type="compositionally biased region" description="Polar residues" evidence="10">
    <location>
        <begin position="244"/>
        <end position="261"/>
    </location>
</feature>
<dbReference type="GO" id="GO:0030003">
    <property type="term" value="P:intracellular monoatomic cation homeostasis"/>
    <property type="evidence" value="ECO:0007669"/>
    <property type="project" value="EnsemblFungi"/>
</dbReference>
<feature type="region of interest" description="Disordered" evidence="10">
    <location>
        <begin position="220"/>
        <end position="306"/>
    </location>
</feature>
<evidence type="ECO:0000256" key="9">
    <source>
        <dbReference type="ARBA" id="ARBA00048679"/>
    </source>
</evidence>
<dbReference type="eggNOG" id="KOG0590">
    <property type="taxonomic scope" value="Eukaryota"/>
</dbReference>
<keyword evidence="13" id="KW-1185">Reference proteome</keyword>
<proteinExistence type="inferred from homology"/>
<dbReference type="AlphaFoldDB" id="G0W5J5"/>
<comment type="catalytic activity">
    <reaction evidence="9">
        <text>L-seryl-[protein] + ATP = O-phospho-L-seryl-[protein] + ADP + H(+)</text>
        <dbReference type="Rhea" id="RHEA:17989"/>
        <dbReference type="Rhea" id="RHEA-COMP:9863"/>
        <dbReference type="Rhea" id="RHEA-COMP:11604"/>
        <dbReference type="ChEBI" id="CHEBI:15378"/>
        <dbReference type="ChEBI" id="CHEBI:29999"/>
        <dbReference type="ChEBI" id="CHEBI:30616"/>
        <dbReference type="ChEBI" id="CHEBI:83421"/>
        <dbReference type="ChEBI" id="CHEBI:456216"/>
        <dbReference type="EC" id="2.7.11.1"/>
    </reaction>
</comment>
<dbReference type="PANTHER" id="PTHR24343:SF43">
    <property type="entry name" value="SERINE_THREONINE-PROTEIN KINASE HAL5-RELATED"/>
    <property type="match status" value="1"/>
</dbReference>
<dbReference type="GO" id="GO:0005886">
    <property type="term" value="C:plasma membrane"/>
    <property type="evidence" value="ECO:0007669"/>
    <property type="project" value="EnsemblFungi"/>
</dbReference>
<evidence type="ECO:0000256" key="6">
    <source>
        <dbReference type="ARBA" id="ARBA00022840"/>
    </source>
</evidence>
<evidence type="ECO:0000313" key="12">
    <source>
        <dbReference type="EMBL" id="CCD23056.1"/>
    </source>
</evidence>
<keyword evidence="6" id="KW-0067">ATP-binding</keyword>
<organism evidence="12 13">
    <name type="scientific">Naumovozyma dairenensis (strain ATCC 10597 / BCRC 20456 / CBS 421 / NBRC 0211 / NRRL Y-12639)</name>
    <name type="common">Saccharomyces dairenensis</name>
    <dbReference type="NCBI Taxonomy" id="1071378"/>
    <lineage>
        <taxon>Eukaryota</taxon>
        <taxon>Fungi</taxon>
        <taxon>Dikarya</taxon>
        <taxon>Ascomycota</taxon>
        <taxon>Saccharomycotina</taxon>
        <taxon>Saccharomycetes</taxon>
        <taxon>Saccharomycetales</taxon>
        <taxon>Saccharomycetaceae</taxon>
        <taxon>Naumovozyma</taxon>
    </lineage>
</organism>
<keyword evidence="4" id="KW-0547">Nucleotide-binding</keyword>
<evidence type="ECO:0000256" key="5">
    <source>
        <dbReference type="ARBA" id="ARBA00022777"/>
    </source>
</evidence>
<evidence type="ECO:0000256" key="7">
    <source>
        <dbReference type="ARBA" id="ARBA00038505"/>
    </source>
</evidence>
<feature type="compositionally biased region" description="Basic and acidic residues" evidence="10">
    <location>
        <begin position="143"/>
        <end position="161"/>
    </location>
</feature>
<dbReference type="OrthoDB" id="6513151at2759"/>
<evidence type="ECO:0000259" key="11">
    <source>
        <dbReference type="PROSITE" id="PS50011"/>
    </source>
</evidence>
<keyword evidence="5" id="KW-0418">Kinase</keyword>
<feature type="domain" description="Protein kinase" evidence="11">
    <location>
        <begin position="569"/>
        <end position="870"/>
    </location>
</feature>
<feature type="compositionally biased region" description="Polar residues" evidence="10">
    <location>
        <begin position="220"/>
        <end position="230"/>
    </location>
</feature>
<dbReference type="SUPFAM" id="SSF56112">
    <property type="entry name" value="Protein kinase-like (PK-like)"/>
    <property type="match status" value="1"/>
</dbReference>
<dbReference type="STRING" id="1071378.G0W5J5"/>
<feature type="compositionally biased region" description="Low complexity" evidence="10">
    <location>
        <begin position="262"/>
        <end position="294"/>
    </location>
</feature>
<dbReference type="PROSITE" id="PS00108">
    <property type="entry name" value="PROTEIN_KINASE_ST"/>
    <property type="match status" value="1"/>
</dbReference>
<dbReference type="Gene3D" id="1.10.510.10">
    <property type="entry name" value="Transferase(Phosphotransferase) domain 1"/>
    <property type="match status" value="1"/>
</dbReference>
<comment type="catalytic activity">
    <reaction evidence="8">
        <text>L-threonyl-[protein] + ATP = O-phospho-L-threonyl-[protein] + ADP + H(+)</text>
        <dbReference type="Rhea" id="RHEA:46608"/>
        <dbReference type="Rhea" id="RHEA-COMP:11060"/>
        <dbReference type="Rhea" id="RHEA-COMP:11605"/>
        <dbReference type="ChEBI" id="CHEBI:15378"/>
        <dbReference type="ChEBI" id="CHEBI:30013"/>
        <dbReference type="ChEBI" id="CHEBI:30616"/>
        <dbReference type="ChEBI" id="CHEBI:61977"/>
        <dbReference type="ChEBI" id="CHEBI:456216"/>
        <dbReference type="EC" id="2.7.11.1"/>
    </reaction>
</comment>
<dbReference type="PANTHER" id="PTHR24343">
    <property type="entry name" value="SERINE/THREONINE KINASE"/>
    <property type="match status" value="1"/>
</dbReference>
<gene>
    <name evidence="12" type="primary">NDAI0B00220</name>
    <name evidence="12" type="ordered locus">NDAI_0B00220</name>
</gene>
<evidence type="ECO:0000256" key="1">
    <source>
        <dbReference type="ARBA" id="ARBA00012513"/>
    </source>
</evidence>
<feature type="compositionally biased region" description="Acidic residues" evidence="10">
    <location>
        <begin position="453"/>
        <end position="470"/>
    </location>
</feature>
<dbReference type="HOGENOM" id="CLU_016904_0_0_1"/>
<dbReference type="InterPro" id="IPR008271">
    <property type="entry name" value="Ser/Thr_kinase_AS"/>
</dbReference>
<dbReference type="InterPro" id="IPR011009">
    <property type="entry name" value="Kinase-like_dom_sf"/>
</dbReference>
<dbReference type="Proteomes" id="UP000000689">
    <property type="component" value="Chromosome 2"/>
</dbReference>
<accession>G0W5J5</accession>
<feature type="region of interest" description="Disordered" evidence="10">
    <location>
        <begin position="451"/>
        <end position="519"/>
    </location>
</feature>
<feature type="compositionally biased region" description="Polar residues" evidence="10">
    <location>
        <begin position="471"/>
        <end position="498"/>
    </location>
</feature>
<dbReference type="GO" id="GO:0045807">
    <property type="term" value="P:positive regulation of endocytosis"/>
    <property type="evidence" value="ECO:0007669"/>
    <property type="project" value="EnsemblFungi"/>
</dbReference>
<dbReference type="InterPro" id="IPR000719">
    <property type="entry name" value="Prot_kinase_dom"/>
</dbReference>
<feature type="region of interest" description="Disordered" evidence="10">
    <location>
        <begin position="1"/>
        <end position="68"/>
    </location>
</feature>
<dbReference type="GO" id="GO:0004674">
    <property type="term" value="F:protein serine/threonine kinase activity"/>
    <property type="evidence" value="ECO:0007669"/>
    <property type="project" value="UniProtKB-KW"/>
</dbReference>
<evidence type="ECO:0000313" key="13">
    <source>
        <dbReference type="Proteomes" id="UP000000689"/>
    </source>
</evidence>
<comment type="similarity">
    <text evidence="7">Belongs to the protein kinase superfamily. CAMK Ser/Thr protein kinase family. NPR/HAL subfamily. HAL5 sub-subfamily.</text>
</comment>
<evidence type="ECO:0000256" key="4">
    <source>
        <dbReference type="ARBA" id="ARBA00022741"/>
    </source>
</evidence>
<sequence>MTTSHNSSDKVSRHSSVHRARSLSESIKGLFKSSSSSSSSSVNNHHTHKNNTAATRANPVSPKVVIQQQPTVAELPAFAEIPEGSKSHTNGSQKVPLHINTSSIYEAISPVHSPVMSNARQKPKGSQQYLPNIAKLSLSPPSMKRDDKFSHESSDISDEDPLHVDKKYLNKKEFSSSGKDAMYAPIPVPGPSTADRSDNNLIDETNLSSIDAMLEVSNKNTVPNATSKSATVPPPVLHKHRNSTGHSFNTNVKNSSLRQENLNVNSRSRSLRRGNSLSSSTSSVSNSASIGSLSTTNKSPYSNGRKHAESVSASNLMKYMEHESKCILNVENFKVFENGYHQHNLRKMAIVSNEEKKKSKLSPAVSNTVNFSSSLNVDDRIDSNALVNDDDTDTISLQKQKSGFSLSGLFKPHAKDNANAMIEENQKFENALSLIPTHRLSLYKRLNKMNEQGDADSYSDPDYDYDDIDNNEQSNSKNSMMTGRTEQESLVDSRTTYVDSEGKQEKISNNKKKQFNKSMPKVVNTNAAVSSEELSLINTLSEKIHNGLKGKVTRSEENDQLPSFAEQYGKSIGTIGHGAYGIVKVCGRPINPNFDKSPFQTFCNGQKLFFAVKELKPKQNDPIEKFSTRITSEFIIGHSLSRCHKKGDRVSPNILKVIDLLENNDTFFEVMEFCPAGDLYSILTRKSKSGTALHPLEADCFMKQLLHGVKYMHDHGVAHCDLKPENILFHPDGLLKICDFGTSCVFQTAWEKHVHFQSGAMGSEPYVAPEEFIRDKEYDPRLVDVWSCGVVYCTMVLGHYLWKIAIKEKDGLYESYIQEMTKEKEFYIFEELRHVNSDLTRLRKLILYKLFQWNPERRITIDQLLASSWMKKTRCCVVYKK</sequence>
<reference evidence="12 13" key="1">
    <citation type="journal article" date="2011" name="Proc. Natl. Acad. Sci. U.S.A.">
        <title>Evolutionary erosion of yeast sex chromosomes by mating-type switching accidents.</title>
        <authorList>
            <person name="Gordon J.L."/>
            <person name="Armisen D."/>
            <person name="Proux-Wera E."/>
            <person name="Oheigeartaigh S.S."/>
            <person name="Byrne K.P."/>
            <person name="Wolfe K.H."/>
        </authorList>
    </citation>
    <scope>NUCLEOTIDE SEQUENCE [LARGE SCALE GENOMIC DNA]</scope>
    <source>
        <strain evidence="13">ATCC 10597 / BCRC 20456 / CBS 421 / NBRC 0211 / NRRL Y-12639</strain>
    </source>
</reference>
<dbReference type="GO" id="GO:0008104">
    <property type="term" value="P:intracellular protein localization"/>
    <property type="evidence" value="ECO:0007669"/>
    <property type="project" value="EnsemblFungi"/>
</dbReference>
<feature type="region of interest" description="Disordered" evidence="10">
    <location>
        <begin position="137"/>
        <end position="161"/>
    </location>
</feature>
<dbReference type="GO" id="GO:0005829">
    <property type="term" value="C:cytosol"/>
    <property type="evidence" value="ECO:0007669"/>
    <property type="project" value="TreeGrafter"/>
</dbReference>
<name>G0W5J5_NAUDC</name>
<evidence type="ECO:0000256" key="3">
    <source>
        <dbReference type="ARBA" id="ARBA00022679"/>
    </source>
</evidence>
<dbReference type="RefSeq" id="XP_003668299.1">
    <property type="nucleotide sequence ID" value="XM_003668251.1"/>
</dbReference>